<dbReference type="GO" id="GO:0000287">
    <property type="term" value="F:magnesium ion binding"/>
    <property type="evidence" value="ECO:0007669"/>
    <property type="project" value="TreeGrafter"/>
</dbReference>
<proteinExistence type="predicted"/>
<dbReference type="AlphaFoldDB" id="A0A5B8LX17"/>
<dbReference type="Proteomes" id="UP000315364">
    <property type="component" value="Chromosome"/>
</dbReference>
<dbReference type="GO" id="GO:0003824">
    <property type="term" value="F:catalytic activity"/>
    <property type="evidence" value="ECO:0007669"/>
    <property type="project" value="InterPro"/>
</dbReference>
<dbReference type="GO" id="GO:0006107">
    <property type="term" value="P:oxaloacetate metabolic process"/>
    <property type="evidence" value="ECO:0007669"/>
    <property type="project" value="TreeGrafter"/>
</dbReference>
<dbReference type="InterPro" id="IPR040442">
    <property type="entry name" value="Pyrv_kinase-like_dom_sf"/>
</dbReference>
<keyword evidence="6" id="KW-1185">Reference proteome</keyword>
<evidence type="ECO:0000256" key="1">
    <source>
        <dbReference type="ARBA" id="ARBA00001946"/>
    </source>
</evidence>
<dbReference type="PANTHER" id="PTHR32308">
    <property type="entry name" value="LYASE BETA SUBUNIT, PUTATIVE (AFU_ORTHOLOGUE AFUA_4G13030)-RELATED"/>
    <property type="match status" value="1"/>
</dbReference>
<dbReference type="Pfam" id="PF03328">
    <property type="entry name" value="HpcH_HpaI"/>
    <property type="match status" value="1"/>
</dbReference>
<comment type="cofactor">
    <cofactor evidence="1">
        <name>Mg(2+)</name>
        <dbReference type="ChEBI" id="CHEBI:18420"/>
    </cofactor>
</comment>
<dbReference type="OrthoDB" id="9800547at2"/>
<reference evidence="5 6" key="1">
    <citation type="submission" date="2019-07" db="EMBL/GenBank/DDBJ databases">
        <title>Full genome sequence of Devosia sp. Gsoil 520.</title>
        <authorList>
            <person name="Im W.-T."/>
        </authorList>
    </citation>
    <scope>NUCLEOTIDE SEQUENCE [LARGE SCALE GENOMIC DNA]</scope>
    <source>
        <strain evidence="5 6">Gsoil 520</strain>
    </source>
</reference>
<evidence type="ECO:0000259" key="4">
    <source>
        <dbReference type="Pfam" id="PF03328"/>
    </source>
</evidence>
<keyword evidence="2" id="KW-0479">Metal-binding</keyword>
<name>A0A5B8LX17_9HYPH</name>
<feature type="domain" description="HpcH/HpaI aldolase/citrate lyase" evidence="4">
    <location>
        <begin position="34"/>
        <end position="125"/>
    </location>
</feature>
<accession>A0A5B8LX17</accession>
<gene>
    <name evidence="5" type="ORF">FPZ08_20290</name>
</gene>
<dbReference type="InterPro" id="IPR015813">
    <property type="entry name" value="Pyrv/PenolPyrv_kinase-like_dom"/>
</dbReference>
<dbReference type="PANTHER" id="PTHR32308:SF0">
    <property type="entry name" value="HPCH_HPAI ALDOLASE_CITRATE LYASE DOMAIN-CONTAINING PROTEIN"/>
    <property type="match status" value="1"/>
</dbReference>
<dbReference type="SUPFAM" id="SSF51621">
    <property type="entry name" value="Phosphoenolpyruvate/pyruvate domain"/>
    <property type="match status" value="1"/>
</dbReference>
<dbReference type="KEGG" id="dea:FPZ08_20290"/>
<dbReference type="Gene3D" id="3.20.20.60">
    <property type="entry name" value="Phosphoenolpyruvate-binding domains"/>
    <property type="match status" value="1"/>
</dbReference>
<evidence type="ECO:0000313" key="6">
    <source>
        <dbReference type="Proteomes" id="UP000315364"/>
    </source>
</evidence>
<organism evidence="5 6">
    <name type="scientific">Devosia ginsengisoli</name>
    <dbReference type="NCBI Taxonomy" id="400770"/>
    <lineage>
        <taxon>Bacteria</taxon>
        <taxon>Pseudomonadati</taxon>
        <taxon>Pseudomonadota</taxon>
        <taxon>Alphaproteobacteria</taxon>
        <taxon>Hyphomicrobiales</taxon>
        <taxon>Devosiaceae</taxon>
        <taxon>Devosia</taxon>
    </lineage>
</organism>
<evidence type="ECO:0000313" key="5">
    <source>
        <dbReference type="EMBL" id="QDZ12877.1"/>
    </source>
</evidence>
<dbReference type="EMBL" id="CP042304">
    <property type="protein sequence ID" value="QDZ12877.1"/>
    <property type="molecule type" value="Genomic_DNA"/>
</dbReference>
<keyword evidence="3" id="KW-0460">Magnesium</keyword>
<evidence type="ECO:0000256" key="3">
    <source>
        <dbReference type="ARBA" id="ARBA00022842"/>
    </source>
</evidence>
<evidence type="ECO:0000256" key="2">
    <source>
        <dbReference type="ARBA" id="ARBA00022723"/>
    </source>
</evidence>
<sequence>MALCCPRSSPRVMWPCCRRICQTQISPFWPLSRSASGLDHATAIAASLQPGDALGLGGADLAADLGTTLAWEPLLLARSTLVLAARRRLALFDVPLLNREPGPALTDETTRVRALGYTGKLAIHPDQVGTIQTAFAPDADEITHARAILSAWTGQGVTTLDGLMIDAPVAAMARHTLNRAGLSS</sequence>
<protein>
    <recommendedName>
        <fullName evidence="4">HpcH/HpaI aldolase/citrate lyase domain-containing protein</fullName>
    </recommendedName>
</protein>
<dbReference type="InterPro" id="IPR005000">
    <property type="entry name" value="Aldolase/citrate-lyase_domain"/>
</dbReference>